<dbReference type="InterPro" id="IPR051626">
    <property type="entry name" value="Oxidoreductase_gamma_subunit"/>
</dbReference>
<reference evidence="5" key="1">
    <citation type="journal article" date="2020" name="mSystems">
        <title>Genome- and Community-Level Interaction Insights into Carbon Utilization and Element Cycling Functions of Hydrothermarchaeota in Hydrothermal Sediment.</title>
        <authorList>
            <person name="Zhou Z."/>
            <person name="Liu Y."/>
            <person name="Xu W."/>
            <person name="Pan J."/>
            <person name="Luo Z.H."/>
            <person name="Li M."/>
        </authorList>
    </citation>
    <scope>NUCLEOTIDE SEQUENCE [LARGE SCALE GENOMIC DNA]</scope>
    <source>
        <strain evidence="5">SpSt-26</strain>
    </source>
</reference>
<organism evidence="5">
    <name type="scientific">Archaeoglobus fulgidus</name>
    <dbReference type="NCBI Taxonomy" id="2234"/>
    <lineage>
        <taxon>Archaea</taxon>
        <taxon>Methanobacteriati</taxon>
        <taxon>Methanobacteriota</taxon>
        <taxon>Archaeoglobi</taxon>
        <taxon>Archaeoglobales</taxon>
        <taxon>Archaeoglobaceae</taxon>
        <taxon>Archaeoglobus</taxon>
    </lineage>
</organism>
<dbReference type="InterPro" id="IPR011894">
    <property type="entry name" value="PorC_KorC"/>
</dbReference>
<proteinExistence type="predicted"/>
<dbReference type="AlphaFoldDB" id="A0A7J2TI51"/>
<dbReference type="InterPro" id="IPR002869">
    <property type="entry name" value="Pyrv_flavodox_OxRed_cen"/>
</dbReference>
<dbReference type="SUPFAM" id="SSF53323">
    <property type="entry name" value="Pyruvate-ferredoxin oxidoreductase, PFOR, domain III"/>
    <property type="match status" value="1"/>
</dbReference>
<dbReference type="GO" id="GO:0019164">
    <property type="term" value="F:pyruvate synthase activity"/>
    <property type="evidence" value="ECO:0007669"/>
    <property type="project" value="UniProtKB-EC"/>
</dbReference>
<dbReference type="Pfam" id="PF01558">
    <property type="entry name" value="POR"/>
    <property type="match status" value="1"/>
</dbReference>
<evidence type="ECO:0000313" key="5">
    <source>
        <dbReference type="EMBL" id="HEH35225.1"/>
    </source>
</evidence>
<keyword evidence="5" id="KW-0670">Pyruvate</keyword>
<dbReference type="EC" id="1.2.7.1" evidence="1"/>
<accession>A0A7J2TI51</accession>
<dbReference type="PANTHER" id="PTHR43366">
    <property type="entry name" value="PYRUVATE SYNTHASE SUBUNIT PORC"/>
    <property type="match status" value="1"/>
</dbReference>
<gene>
    <name evidence="5" type="ORF">ENP88_03545</name>
</gene>
<keyword evidence="2" id="KW-0560">Oxidoreductase</keyword>
<comment type="caution">
    <text evidence="5">The sequence shown here is derived from an EMBL/GenBank/DDBJ whole genome shotgun (WGS) entry which is preliminary data.</text>
</comment>
<evidence type="ECO:0000259" key="4">
    <source>
        <dbReference type="Pfam" id="PF01558"/>
    </source>
</evidence>
<sequence length="170" mass="18882">MLIEMVIYSRGGQGGVTAARFLATAAMLQGLYSQAIPQFGPERRGSRVQTYLRISDRQIRKRSPIKNPNYVAVFDRKIYSLDSAEIAVVNSKDRLKLASRTFYLDATAIAEKFGLMNSGWAILSAPMSGAIARAIGLDLENLLKAIRYELDEAEKSCLAAKEAYEVVEWI</sequence>
<dbReference type="EMBL" id="DSLA01000058">
    <property type="protein sequence ID" value="HEH35225.1"/>
    <property type="molecule type" value="Genomic_DNA"/>
</dbReference>
<dbReference type="NCBIfam" id="TIGR02175">
    <property type="entry name" value="PorC_KorC"/>
    <property type="match status" value="1"/>
</dbReference>
<comment type="catalytic activity">
    <reaction evidence="3">
        <text>2 oxidized [2Fe-2S]-[ferredoxin] + pyruvate + CoA = 2 reduced [2Fe-2S]-[ferredoxin] + acetyl-CoA + CO2 + H(+)</text>
        <dbReference type="Rhea" id="RHEA:12765"/>
        <dbReference type="Rhea" id="RHEA-COMP:10000"/>
        <dbReference type="Rhea" id="RHEA-COMP:10001"/>
        <dbReference type="ChEBI" id="CHEBI:15361"/>
        <dbReference type="ChEBI" id="CHEBI:15378"/>
        <dbReference type="ChEBI" id="CHEBI:16526"/>
        <dbReference type="ChEBI" id="CHEBI:33737"/>
        <dbReference type="ChEBI" id="CHEBI:33738"/>
        <dbReference type="ChEBI" id="CHEBI:57287"/>
        <dbReference type="ChEBI" id="CHEBI:57288"/>
        <dbReference type="EC" id="1.2.7.1"/>
    </reaction>
</comment>
<protein>
    <recommendedName>
        <fullName evidence="1">pyruvate synthase</fullName>
        <ecNumber evidence="1">1.2.7.1</ecNumber>
    </recommendedName>
</protein>
<feature type="domain" description="Pyruvate/ketoisovalerate oxidoreductase catalytic" evidence="4">
    <location>
        <begin position="11"/>
        <end position="165"/>
    </location>
</feature>
<dbReference type="Gene3D" id="3.40.920.10">
    <property type="entry name" value="Pyruvate-ferredoxin oxidoreductase, PFOR, domain III"/>
    <property type="match status" value="1"/>
</dbReference>
<dbReference type="PANTHER" id="PTHR43366:SF1">
    <property type="entry name" value="PYRUVATE SYNTHASE SUBUNIT PORC"/>
    <property type="match status" value="1"/>
</dbReference>
<evidence type="ECO:0000256" key="1">
    <source>
        <dbReference type="ARBA" id="ARBA00012822"/>
    </source>
</evidence>
<evidence type="ECO:0000256" key="3">
    <source>
        <dbReference type="ARBA" id="ARBA00049357"/>
    </source>
</evidence>
<name>A0A7J2TI51_ARCFL</name>
<evidence type="ECO:0000256" key="2">
    <source>
        <dbReference type="ARBA" id="ARBA00023002"/>
    </source>
</evidence>
<dbReference type="InterPro" id="IPR019752">
    <property type="entry name" value="Pyrv/ketoisovalerate_OxRed_cat"/>
</dbReference>